<comment type="caution">
    <text evidence="2">The sequence shown here is derived from an EMBL/GenBank/DDBJ whole genome shotgun (WGS) entry which is preliminary data.</text>
</comment>
<dbReference type="Pfam" id="PF21818">
    <property type="entry name" value="DUF6884"/>
    <property type="match status" value="1"/>
</dbReference>
<keyword evidence="3" id="KW-1185">Reference proteome</keyword>
<dbReference type="Proteomes" id="UP000701702">
    <property type="component" value="Unassembled WGS sequence"/>
</dbReference>
<reference evidence="2 3" key="1">
    <citation type="submission" date="2021-08" db="EMBL/GenBank/DDBJ databases">
        <authorList>
            <person name="Peeters C."/>
        </authorList>
    </citation>
    <scope>NUCLEOTIDE SEQUENCE [LARGE SCALE GENOMIC DNA]</scope>
    <source>
        <strain evidence="2 3">LMG 23994</strain>
    </source>
</reference>
<evidence type="ECO:0000259" key="1">
    <source>
        <dbReference type="Pfam" id="PF21818"/>
    </source>
</evidence>
<proteinExistence type="predicted"/>
<accession>A0ABN7ZHF7</accession>
<organism evidence="2 3">
    <name type="scientific">Cupriavidus pinatubonensis</name>
    <dbReference type="NCBI Taxonomy" id="248026"/>
    <lineage>
        <taxon>Bacteria</taxon>
        <taxon>Pseudomonadati</taxon>
        <taxon>Pseudomonadota</taxon>
        <taxon>Betaproteobacteria</taxon>
        <taxon>Burkholderiales</taxon>
        <taxon>Burkholderiaceae</taxon>
        <taxon>Cupriavidus</taxon>
    </lineage>
</organism>
<gene>
    <name evidence="2" type="ORF">LMG23994_05233</name>
</gene>
<name>A0ABN7ZHF7_9BURK</name>
<evidence type="ECO:0000313" key="3">
    <source>
        <dbReference type="Proteomes" id="UP000701702"/>
    </source>
</evidence>
<dbReference type="RefSeq" id="WP_224007839.1">
    <property type="nucleotide sequence ID" value="NZ_CAJZAF010000035.1"/>
</dbReference>
<feature type="domain" description="DUF6884" evidence="1">
    <location>
        <begin position="29"/>
        <end position="132"/>
    </location>
</feature>
<dbReference type="EMBL" id="CAJZAF010000035">
    <property type="protein sequence ID" value="CAG9183730.1"/>
    <property type="molecule type" value="Genomic_DNA"/>
</dbReference>
<sequence>MPSTAAQLTLLATAQDEVGRASTPAPALLLLACSGTKLDHPAPAIELYRGVMYQSYRAHVRHDAAPHVLILSAKHGFLDPHAEIAPYDERMTSQRGEQMLTNLPAYPGQTDWPSRIGKVMLAGGQQYRRVMRAALVRRYGEMPPFIRETEGGIGMQRSQLGAFLDGLALSLSEPFGQYPNGTPLFRRYAWIETGALTSLVYRAVPDRPALKARVLALFEGPSGPTADVEVEEMIRGRPKISARWVRVSVKDLQPLTTREAA</sequence>
<protein>
    <recommendedName>
        <fullName evidence="1">DUF6884 domain-containing protein</fullName>
    </recommendedName>
</protein>
<dbReference type="InterPro" id="IPR049251">
    <property type="entry name" value="DUF6884"/>
</dbReference>
<evidence type="ECO:0000313" key="2">
    <source>
        <dbReference type="EMBL" id="CAG9183730.1"/>
    </source>
</evidence>